<protein>
    <submittedName>
        <fullName evidence="1">Uncharacterized protein</fullName>
    </submittedName>
</protein>
<keyword evidence="2" id="KW-1185">Reference proteome</keyword>
<accession>A0ABT8GJK8</accession>
<reference evidence="1" key="1">
    <citation type="submission" date="2023-06" db="EMBL/GenBank/DDBJ databases">
        <title>Egi l300058.</title>
        <authorList>
            <person name="Gao L."/>
            <person name="Fang B.-Z."/>
            <person name="Li W.-J."/>
        </authorList>
    </citation>
    <scope>NUCLEOTIDE SEQUENCE</scope>
    <source>
        <strain evidence="1">EGI L300058</strain>
    </source>
</reference>
<evidence type="ECO:0000313" key="2">
    <source>
        <dbReference type="Proteomes" id="UP001172708"/>
    </source>
</evidence>
<evidence type="ECO:0000313" key="1">
    <source>
        <dbReference type="EMBL" id="MDN4481623.1"/>
    </source>
</evidence>
<name>A0ABT8GJK8_9MICO</name>
<sequence>MADFQTSVMMWGSDDAVSAFSRFRRASSTNPPGHIAMRLVADLLLAIRRDVAVPDSRATGMEILGSRLNDLKKGSAITRALEAPFPEVCKEHGWEPPFDFEEPRRARFGRRR</sequence>
<dbReference type="RefSeq" id="WP_301143333.1">
    <property type="nucleotide sequence ID" value="NZ_JAUHQA010000001.1"/>
</dbReference>
<proteinExistence type="predicted"/>
<dbReference type="EMBL" id="JAUHQA010000001">
    <property type="protein sequence ID" value="MDN4481623.1"/>
    <property type="molecule type" value="Genomic_DNA"/>
</dbReference>
<comment type="caution">
    <text evidence="1">The sequence shown here is derived from an EMBL/GenBank/DDBJ whole genome shotgun (WGS) entry which is preliminary data.</text>
</comment>
<dbReference type="Proteomes" id="UP001172708">
    <property type="component" value="Unassembled WGS sequence"/>
</dbReference>
<organism evidence="1 2">
    <name type="scientific">Demequina muriae</name>
    <dbReference type="NCBI Taxonomy" id="3051664"/>
    <lineage>
        <taxon>Bacteria</taxon>
        <taxon>Bacillati</taxon>
        <taxon>Actinomycetota</taxon>
        <taxon>Actinomycetes</taxon>
        <taxon>Micrococcales</taxon>
        <taxon>Demequinaceae</taxon>
        <taxon>Demequina</taxon>
    </lineage>
</organism>
<gene>
    <name evidence="1" type="ORF">QQX02_11895</name>
</gene>